<evidence type="ECO:0000313" key="5">
    <source>
        <dbReference type="EMBL" id="MFD1950708.1"/>
    </source>
</evidence>
<dbReference type="Gene3D" id="1.25.40.10">
    <property type="entry name" value="Tetratricopeptide repeat domain"/>
    <property type="match status" value="1"/>
</dbReference>
<dbReference type="EMBL" id="JBHUGS010000002">
    <property type="protein sequence ID" value="MFD1950708.1"/>
    <property type="molecule type" value="Genomic_DNA"/>
</dbReference>
<protein>
    <submittedName>
        <fullName evidence="5">Aspartyl/asparaginyl beta-hydroxylase domain-containing protein</fullName>
    </submittedName>
</protein>
<evidence type="ECO:0000313" key="6">
    <source>
        <dbReference type="Proteomes" id="UP001597400"/>
    </source>
</evidence>
<dbReference type="SUPFAM" id="SSF51197">
    <property type="entry name" value="Clavaminate synthase-like"/>
    <property type="match status" value="1"/>
</dbReference>
<reference evidence="6" key="1">
    <citation type="journal article" date="2019" name="Int. J. Syst. Evol. Microbiol.">
        <title>The Global Catalogue of Microorganisms (GCM) 10K type strain sequencing project: providing services to taxonomists for standard genome sequencing and annotation.</title>
        <authorList>
            <consortium name="The Broad Institute Genomics Platform"/>
            <consortium name="The Broad Institute Genome Sequencing Center for Infectious Disease"/>
            <person name="Wu L."/>
            <person name="Ma J."/>
        </authorList>
    </citation>
    <scope>NUCLEOTIDE SEQUENCE [LARGE SCALE GENOMIC DNA]</scope>
    <source>
        <strain evidence="6">CGMCC 1.12702</strain>
    </source>
</reference>
<dbReference type="InterPro" id="IPR007803">
    <property type="entry name" value="Asp/Arg/Pro-Hydrxlase"/>
</dbReference>
<keyword evidence="6" id="KW-1185">Reference proteome</keyword>
<sequence length="383" mass="41574">MADQRSATDAGVLALQHGDPRTARGHFQTVLRGNPRDAQAWLYLAHSCQISGDLTGAEAAADRLLALERGNLYALLIKGEIRLAAGDERAASSYLTFALQSATAAPDVPPDLRARLRSADDAVVTIQAKFRAHLDRQLADAAVDPAAQPGRFREALDILSGTATVQLQQPTSFFYPGLPHTSFFPTGGLDWVAALEAAVPAMRAEVEAVLAQDHGFEPYIVAEPNRPNRDHALRDDIRWSALHLWQGGVIVPANATRCPRTMALLAAAPMPAIAGRSPMALFSQLRPRTHIPPHHGMLNTRLICHIPLIVPDGCRLRVGNETRAVRTGEAMLFDDSIEHEAWNDSDDVRVVLLFEVWRPELTPQERAGLTALFEAPGSYGATG</sequence>
<dbReference type="InterPro" id="IPR027443">
    <property type="entry name" value="IPNS-like_sf"/>
</dbReference>
<dbReference type="Gene3D" id="2.60.120.330">
    <property type="entry name" value="B-lactam Antibiotic, Isopenicillin N Synthase, Chain"/>
    <property type="match status" value="1"/>
</dbReference>
<dbReference type="PANTHER" id="PTHR46332:SF5">
    <property type="entry name" value="ASPARTATE BETA-HYDROXYLASE DOMAIN CONTAINING 2"/>
    <property type="match status" value="1"/>
</dbReference>
<dbReference type="RefSeq" id="WP_380928924.1">
    <property type="nucleotide sequence ID" value="NZ_JBHUGS010000002.1"/>
</dbReference>
<name>A0ABW4TZK3_9SPHN</name>
<evidence type="ECO:0000256" key="1">
    <source>
        <dbReference type="ARBA" id="ARBA00007730"/>
    </source>
</evidence>
<dbReference type="SUPFAM" id="SSF48452">
    <property type="entry name" value="TPR-like"/>
    <property type="match status" value="1"/>
</dbReference>
<evidence type="ECO:0000259" key="4">
    <source>
        <dbReference type="Pfam" id="PF05118"/>
    </source>
</evidence>
<feature type="domain" description="Aspartyl/asparaginy/proline hydroxylase" evidence="4">
    <location>
        <begin position="197"/>
        <end position="359"/>
    </location>
</feature>
<dbReference type="Pfam" id="PF13432">
    <property type="entry name" value="TPR_16"/>
    <property type="match status" value="1"/>
</dbReference>
<accession>A0ABW4TZK3</accession>
<comment type="similarity">
    <text evidence="1">Belongs to the aspartyl/asparaginyl beta-hydroxylase family.</text>
</comment>
<keyword evidence="3" id="KW-0560">Oxidoreductase</keyword>
<dbReference type="InterPro" id="IPR011990">
    <property type="entry name" value="TPR-like_helical_dom_sf"/>
</dbReference>
<evidence type="ECO:0000256" key="3">
    <source>
        <dbReference type="ARBA" id="ARBA00023002"/>
    </source>
</evidence>
<comment type="caution">
    <text evidence="5">The sequence shown here is derived from an EMBL/GenBank/DDBJ whole genome shotgun (WGS) entry which is preliminary data.</text>
</comment>
<keyword evidence="2" id="KW-0223">Dioxygenase</keyword>
<dbReference type="InterPro" id="IPR051821">
    <property type="entry name" value="Asp/Asn_beta-hydroxylase"/>
</dbReference>
<proteinExistence type="inferred from homology"/>
<gene>
    <name evidence="5" type="ORF">ACFSGX_08005</name>
</gene>
<dbReference type="PANTHER" id="PTHR46332">
    <property type="entry name" value="ASPARTATE BETA-HYDROXYLASE DOMAIN-CONTAINING PROTEIN 2"/>
    <property type="match status" value="1"/>
</dbReference>
<dbReference type="PROSITE" id="PS50096">
    <property type="entry name" value="IQ"/>
    <property type="match status" value="1"/>
</dbReference>
<dbReference type="Pfam" id="PF05118">
    <property type="entry name" value="Asp_Arg_Hydrox"/>
    <property type="match status" value="1"/>
</dbReference>
<dbReference type="Proteomes" id="UP001597400">
    <property type="component" value="Unassembled WGS sequence"/>
</dbReference>
<organism evidence="5 6">
    <name type="scientific">Sphingomonas arantia</name>
    <dbReference type="NCBI Taxonomy" id="1460676"/>
    <lineage>
        <taxon>Bacteria</taxon>
        <taxon>Pseudomonadati</taxon>
        <taxon>Pseudomonadota</taxon>
        <taxon>Alphaproteobacteria</taxon>
        <taxon>Sphingomonadales</taxon>
        <taxon>Sphingomonadaceae</taxon>
        <taxon>Sphingomonas</taxon>
    </lineage>
</organism>
<evidence type="ECO:0000256" key="2">
    <source>
        <dbReference type="ARBA" id="ARBA00022964"/>
    </source>
</evidence>